<dbReference type="Pfam" id="PF08676">
    <property type="entry name" value="MutL_C"/>
    <property type="match status" value="1"/>
</dbReference>
<reference evidence="3" key="1">
    <citation type="journal article" date="2018" name="Nat. Microbiol.">
        <title>Leveraging single-cell genomics to expand the fungal tree of life.</title>
        <authorList>
            <person name="Ahrendt S.R."/>
            <person name="Quandt C.A."/>
            <person name="Ciobanu D."/>
            <person name="Clum A."/>
            <person name="Salamov A."/>
            <person name="Andreopoulos B."/>
            <person name="Cheng J.F."/>
            <person name="Woyke T."/>
            <person name="Pelin A."/>
            <person name="Henrissat B."/>
            <person name="Reynolds N.K."/>
            <person name="Benny G.L."/>
            <person name="Smith M.E."/>
            <person name="James T.Y."/>
            <person name="Grigoriev I.V."/>
        </authorList>
    </citation>
    <scope>NUCLEOTIDE SEQUENCE [LARGE SCALE GENOMIC DNA]</scope>
    <source>
        <strain evidence="3">RSA 468</strain>
    </source>
</reference>
<organism evidence="2 3">
    <name type="scientific">Dimargaris cristalligena</name>
    <dbReference type="NCBI Taxonomy" id="215637"/>
    <lineage>
        <taxon>Eukaryota</taxon>
        <taxon>Fungi</taxon>
        <taxon>Fungi incertae sedis</taxon>
        <taxon>Zoopagomycota</taxon>
        <taxon>Kickxellomycotina</taxon>
        <taxon>Dimargaritomycetes</taxon>
        <taxon>Dimargaritales</taxon>
        <taxon>Dimargaritaceae</taxon>
        <taxon>Dimargaris</taxon>
    </lineage>
</organism>
<dbReference type="Proteomes" id="UP000268162">
    <property type="component" value="Unassembled WGS sequence"/>
</dbReference>
<dbReference type="GO" id="GO:0140664">
    <property type="term" value="F:ATP-dependent DNA damage sensor activity"/>
    <property type="evidence" value="ECO:0007669"/>
    <property type="project" value="InterPro"/>
</dbReference>
<dbReference type="GO" id="GO:0016887">
    <property type="term" value="F:ATP hydrolysis activity"/>
    <property type="evidence" value="ECO:0007669"/>
    <property type="project" value="InterPro"/>
</dbReference>
<keyword evidence="3" id="KW-1185">Reference proteome</keyword>
<feature type="non-terminal residue" evidence="2">
    <location>
        <position position="1"/>
    </location>
</feature>
<dbReference type="InterPro" id="IPR042120">
    <property type="entry name" value="MutL_C_dimsub"/>
</dbReference>
<dbReference type="InterPro" id="IPR038973">
    <property type="entry name" value="MutL/Mlh/Pms-like"/>
</dbReference>
<dbReference type="Gene3D" id="3.30.1370.100">
    <property type="entry name" value="MutL, C-terminal domain, regulatory subdomain"/>
    <property type="match status" value="1"/>
</dbReference>
<dbReference type="AlphaFoldDB" id="A0A4P9ZRZ0"/>
<evidence type="ECO:0000313" key="3">
    <source>
        <dbReference type="Proteomes" id="UP000268162"/>
    </source>
</evidence>
<dbReference type="InterPro" id="IPR014790">
    <property type="entry name" value="MutL_C"/>
</dbReference>
<gene>
    <name evidence="2" type="ORF">BJ085DRAFT_12386</name>
</gene>
<feature type="non-terminal residue" evidence="2">
    <location>
        <position position="194"/>
    </location>
</feature>
<dbReference type="SMART" id="SM00853">
    <property type="entry name" value="MutL_C"/>
    <property type="match status" value="1"/>
</dbReference>
<feature type="domain" description="MutL C-terminal dimerisation" evidence="1">
    <location>
        <begin position="13"/>
        <end position="157"/>
    </location>
</feature>
<dbReference type="GO" id="GO:0005524">
    <property type="term" value="F:ATP binding"/>
    <property type="evidence" value="ECO:0007669"/>
    <property type="project" value="InterPro"/>
</dbReference>
<dbReference type="PANTHER" id="PTHR10073">
    <property type="entry name" value="DNA MISMATCH REPAIR PROTEIN MLH, PMS, MUTL"/>
    <property type="match status" value="1"/>
</dbReference>
<dbReference type="InterPro" id="IPR042121">
    <property type="entry name" value="MutL_C_regsub"/>
</dbReference>
<dbReference type="InterPro" id="IPR037198">
    <property type="entry name" value="MutL_C_sf"/>
</dbReference>
<proteinExistence type="predicted"/>
<evidence type="ECO:0000259" key="1">
    <source>
        <dbReference type="SMART" id="SM00853"/>
    </source>
</evidence>
<dbReference type="GO" id="GO:0006298">
    <property type="term" value="P:mismatch repair"/>
    <property type="evidence" value="ECO:0007669"/>
    <property type="project" value="InterPro"/>
</dbReference>
<dbReference type="GO" id="GO:0032389">
    <property type="term" value="C:MutLalpha complex"/>
    <property type="evidence" value="ECO:0007669"/>
    <property type="project" value="TreeGrafter"/>
</dbReference>
<dbReference type="SUPFAM" id="SSF118116">
    <property type="entry name" value="DNA mismatch repair protein MutL"/>
    <property type="match status" value="1"/>
</dbReference>
<dbReference type="Gene3D" id="3.30.1540.20">
    <property type="entry name" value="MutL, C-terminal domain, dimerisation subdomain"/>
    <property type="match status" value="1"/>
</dbReference>
<dbReference type="EMBL" id="ML002871">
    <property type="protein sequence ID" value="RKP35432.1"/>
    <property type="molecule type" value="Genomic_DNA"/>
</dbReference>
<sequence length="194" mass="21957">KTISKSDFGLIRVIGQFNLGFIIGCLHNDLYIIDQHASDEKFNFETLQATSVITSQPLIRPKCLDLSVSEELVAMEYPKVLKKNGFEVTVDDSQPPGRRLKLTRQPFVDHTLFDVNDLEEIISKLSENPNRIIRCSKAERVFASRACRKSIMIGDPLSLNQMRKIVAGLGTIKQPWNCPHGRPTMRHLIDLDAL</sequence>
<evidence type="ECO:0000313" key="2">
    <source>
        <dbReference type="EMBL" id="RKP35432.1"/>
    </source>
</evidence>
<dbReference type="FunFam" id="3.30.1370.100:FF:000001">
    <property type="entry name" value="Mismatch repair endonuclease pms1, putative"/>
    <property type="match status" value="1"/>
</dbReference>
<dbReference type="STRING" id="215637.A0A4P9ZRZ0"/>
<dbReference type="PANTHER" id="PTHR10073:SF52">
    <property type="entry name" value="MISMATCH REPAIR ENDONUCLEASE PMS2"/>
    <property type="match status" value="1"/>
</dbReference>
<protein>
    <submittedName>
        <fullName evidence="2">MutL C terminal dimerization domain-containing protein</fullName>
    </submittedName>
</protein>
<accession>A0A4P9ZRZ0</accession>
<name>A0A4P9ZRZ0_9FUNG</name>